<organism evidence="1 2">
    <name type="scientific">Cytobacillus firmus</name>
    <name type="common">Bacillus firmus</name>
    <dbReference type="NCBI Taxonomy" id="1399"/>
    <lineage>
        <taxon>Bacteria</taxon>
        <taxon>Bacillati</taxon>
        <taxon>Bacillota</taxon>
        <taxon>Bacilli</taxon>
        <taxon>Bacillales</taxon>
        <taxon>Bacillaceae</taxon>
        <taxon>Cytobacillus</taxon>
    </lineage>
</organism>
<protein>
    <submittedName>
        <fullName evidence="1">Uncharacterized protein</fullName>
    </submittedName>
</protein>
<dbReference type="Proteomes" id="UP000465778">
    <property type="component" value="Unassembled WGS sequence"/>
</dbReference>
<sequence>MLELKTAKYIRGFFFLHYSPSESRRFTLFQAFNFTHRKKFQFCLNEGVMLI</sequence>
<comment type="caution">
    <text evidence="1">The sequence shown here is derived from an EMBL/GenBank/DDBJ whole genome shotgun (WGS) entry which is preliminary data.</text>
</comment>
<evidence type="ECO:0000313" key="1">
    <source>
        <dbReference type="EMBL" id="KAF0825941.1"/>
    </source>
</evidence>
<gene>
    <name evidence="1" type="ORF">KIS1582_0080</name>
</gene>
<reference evidence="1 2" key="1">
    <citation type="journal article" date="2020" name="G3 (Bethesda)">
        <title>Whole Genome Sequencing and Comparative Genomics of Two Nematicidal Bacillus Strains Reveals a Wide Range of Possible Virulence Factors.</title>
        <authorList>
            <person name="Susic N."/>
            <person name="Janezic S."/>
            <person name="Rupnik M."/>
            <person name="Geric Stare B."/>
        </authorList>
    </citation>
    <scope>NUCLEOTIDE SEQUENCE [LARGE SCALE GENOMIC DNA]</scope>
    <source>
        <strain evidence="1 2">I-1582</strain>
    </source>
</reference>
<dbReference type="AlphaFoldDB" id="A0A800NG86"/>
<dbReference type="EMBL" id="VDEM01000001">
    <property type="protein sequence ID" value="KAF0825941.1"/>
    <property type="molecule type" value="Genomic_DNA"/>
</dbReference>
<accession>A0A800NG86</accession>
<proteinExistence type="predicted"/>
<name>A0A800NG86_CYTFI</name>
<evidence type="ECO:0000313" key="2">
    <source>
        <dbReference type="Proteomes" id="UP000465778"/>
    </source>
</evidence>